<evidence type="ECO:0000256" key="1">
    <source>
        <dbReference type="ARBA" id="ARBA00022801"/>
    </source>
</evidence>
<dbReference type="InterPro" id="IPR029058">
    <property type="entry name" value="AB_hydrolase_fold"/>
</dbReference>
<dbReference type="SUPFAM" id="SSF82171">
    <property type="entry name" value="DPP6 N-terminal domain-like"/>
    <property type="match status" value="1"/>
</dbReference>
<gene>
    <name evidence="4" type="ORF">METZ01_LOCUS199733</name>
</gene>
<evidence type="ECO:0000313" key="4">
    <source>
        <dbReference type="EMBL" id="SVB46879.1"/>
    </source>
</evidence>
<dbReference type="InterPro" id="IPR011042">
    <property type="entry name" value="6-blade_b-propeller_TolB-like"/>
</dbReference>
<proteinExistence type="predicted"/>
<dbReference type="AlphaFoldDB" id="A0A382E901"/>
<name>A0A382E901_9ZZZZ</name>
<organism evidence="4">
    <name type="scientific">marine metagenome</name>
    <dbReference type="NCBI Taxonomy" id="408172"/>
    <lineage>
        <taxon>unclassified sequences</taxon>
        <taxon>metagenomes</taxon>
        <taxon>ecological metagenomes</taxon>
    </lineage>
</organism>
<keyword evidence="2" id="KW-0645">Protease</keyword>
<reference evidence="4" key="1">
    <citation type="submission" date="2018-05" db="EMBL/GenBank/DDBJ databases">
        <authorList>
            <person name="Lanie J.A."/>
            <person name="Ng W.-L."/>
            <person name="Kazmierczak K.M."/>
            <person name="Andrzejewski T.M."/>
            <person name="Davidsen T.M."/>
            <person name="Wayne K.J."/>
            <person name="Tettelin H."/>
            <person name="Glass J.I."/>
            <person name="Rusch D."/>
            <person name="Podicherti R."/>
            <person name="Tsui H.-C.T."/>
            <person name="Winkler M.E."/>
        </authorList>
    </citation>
    <scope>NUCLEOTIDE SEQUENCE</scope>
</reference>
<keyword evidence="2" id="KW-0720">Serine protease</keyword>
<dbReference type="Gene3D" id="2.120.10.30">
    <property type="entry name" value="TolB, C-terminal domain"/>
    <property type="match status" value="2"/>
</dbReference>
<dbReference type="SUPFAM" id="SSF53474">
    <property type="entry name" value="alpha/beta-Hydrolases"/>
    <property type="match status" value="1"/>
</dbReference>
<feature type="non-terminal residue" evidence="4">
    <location>
        <position position="1"/>
    </location>
</feature>
<dbReference type="GO" id="GO:0006508">
    <property type="term" value="P:proteolysis"/>
    <property type="evidence" value="ECO:0007669"/>
    <property type="project" value="InterPro"/>
</dbReference>
<evidence type="ECO:0000259" key="3">
    <source>
        <dbReference type="Pfam" id="PF00326"/>
    </source>
</evidence>
<feature type="domain" description="Peptidase S9 prolyl oligopeptidase catalytic" evidence="3">
    <location>
        <begin position="351"/>
        <end position="536"/>
    </location>
</feature>
<dbReference type="PANTHER" id="PTHR42776:SF27">
    <property type="entry name" value="DIPEPTIDYL PEPTIDASE FAMILY MEMBER 6"/>
    <property type="match status" value="1"/>
</dbReference>
<dbReference type="Pfam" id="PF07676">
    <property type="entry name" value="PD40"/>
    <property type="match status" value="5"/>
</dbReference>
<dbReference type="Pfam" id="PF00326">
    <property type="entry name" value="Peptidase_S9"/>
    <property type="match status" value="1"/>
</dbReference>
<dbReference type="Gene3D" id="3.40.50.1820">
    <property type="entry name" value="alpha/beta hydrolase"/>
    <property type="match status" value="1"/>
</dbReference>
<dbReference type="EMBL" id="UINC01043190">
    <property type="protein sequence ID" value="SVB46879.1"/>
    <property type="molecule type" value="Genomic_DNA"/>
</dbReference>
<dbReference type="PANTHER" id="PTHR42776">
    <property type="entry name" value="SERINE PEPTIDASE S9 FAMILY MEMBER"/>
    <property type="match status" value="1"/>
</dbReference>
<dbReference type="InterPro" id="IPR011659">
    <property type="entry name" value="WD40"/>
</dbReference>
<keyword evidence="1" id="KW-0378">Hydrolase</keyword>
<dbReference type="InterPro" id="IPR001375">
    <property type="entry name" value="Peptidase_S9_cat"/>
</dbReference>
<protein>
    <recommendedName>
        <fullName evidence="3">Peptidase S9 prolyl oligopeptidase catalytic domain-containing protein</fullName>
    </recommendedName>
</protein>
<evidence type="ECO:0000256" key="2">
    <source>
        <dbReference type="ARBA" id="ARBA00022825"/>
    </source>
</evidence>
<accession>A0A382E901</accession>
<sequence length="560" mass="63357">YPEEAINPSWSPDGEWIAYTARNEAFKVRSDGSEPPINLSYGSGPARNQEFIRWTPDGKRIYFVRGGPNGYSQICWIPTDIPTGKVYPRYVTNDSFNSTDVHVSPDGKWICFMSDRSGHADFKRMDVWIMPIDGGLPRNMTPNTFEFYNYRPRWSPDSRKLVYTTDETNFRNITTIDVETGKSTNLTTSDFDEYNPRWSPDGKWIAYVANIEWNFHVFKIKADGSSKPIQLTTGEGVYSGIDAYQVRGSLRWTADSKNLVFTYMNYRKTSDLYLMSASNGHPKQITNHMPTGLEDFPFVKPELITYKSNDGLEIPAFLYKPNNSSTIKTPLVIYARANTKGLHVRGFYPYIQYYLSRGYSVIAPQVRGSAGKGKVYEFLNYGDWGGGDIDDFAYGAYHLIEQGLADPDKVVMLGGSTGGYFTMAMVFRYPDLLAAAVTFYGPPDLIHSDRYAGGSGKPVLGDVVAGNRGGPDSAPDHWKSRSTIYNLDKVKTPMLVLWGDRDTVRISMADDYLRASKENGLYTEYIQYNCEPHGWYHWRPETVIDSLGRIAGHFKKFTGI</sequence>
<dbReference type="GO" id="GO:0004252">
    <property type="term" value="F:serine-type endopeptidase activity"/>
    <property type="evidence" value="ECO:0007669"/>
    <property type="project" value="TreeGrafter"/>
</dbReference>